<evidence type="ECO:0000313" key="3">
    <source>
        <dbReference type="Proteomes" id="UP000218934"/>
    </source>
</evidence>
<dbReference type="Gene3D" id="3.40.50.2000">
    <property type="entry name" value="Glycogen Phosphorylase B"/>
    <property type="match status" value="2"/>
</dbReference>
<dbReference type="CDD" id="cd03801">
    <property type="entry name" value="GT4_PimA-like"/>
    <property type="match status" value="1"/>
</dbReference>
<evidence type="ECO:0000259" key="1">
    <source>
        <dbReference type="Pfam" id="PF00534"/>
    </source>
</evidence>
<gene>
    <name evidence="2" type="ORF">COO09_23915</name>
</gene>
<name>A0A2A4FNL6_9SPHN</name>
<reference evidence="2 3" key="1">
    <citation type="submission" date="2017-09" db="EMBL/GenBank/DDBJ databases">
        <title>The Catabolism of 3,6-Dichlorosalicylic acid is Initiated by the Cytochrome P450 Monooxygenase DsmABC in Rhizorhabdus dicambivorans Ndbn-20.</title>
        <authorList>
            <person name="Na L."/>
        </authorList>
    </citation>
    <scope>NUCLEOTIDE SEQUENCE [LARGE SCALE GENOMIC DNA]</scope>
    <source>
        <strain evidence="2 3">Ndbn-20m</strain>
    </source>
</reference>
<dbReference type="InterPro" id="IPR050194">
    <property type="entry name" value="Glycosyltransferase_grp1"/>
</dbReference>
<proteinExistence type="predicted"/>
<dbReference type="SUPFAM" id="SSF53756">
    <property type="entry name" value="UDP-Glycosyltransferase/glycogen phosphorylase"/>
    <property type="match status" value="1"/>
</dbReference>
<feature type="domain" description="Glycosyl transferase family 1" evidence="1">
    <location>
        <begin position="201"/>
        <end position="367"/>
    </location>
</feature>
<organism evidence="2 3">
    <name type="scientific">Rhizorhabdus dicambivorans</name>
    <dbReference type="NCBI Taxonomy" id="1850238"/>
    <lineage>
        <taxon>Bacteria</taxon>
        <taxon>Pseudomonadati</taxon>
        <taxon>Pseudomonadota</taxon>
        <taxon>Alphaproteobacteria</taxon>
        <taxon>Sphingomonadales</taxon>
        <taxon>Sphingomonadaceae</taxon>
        <taxon>Rhizorhabdus</taxon>
    </lineage>
</organism>
<keyword evidence="3" id="KW-1185">Reference proteome</keyword>
<dbReference type="Pfam" id="PF00534">
    <property type="entry name" value="Glycos_transf_1"/>
    <property type="match status" value="1"/>
</dbReference>
<dbReference type="AlphaFoldDB" id="A0A2A4FNL6"/>
<dbReference type="OrthoDB" id="7527790at2"/>
<dbReference type="Proteomes" id="UP000218934">
    <property type="component" value="Unassembled WGS sequence"/>
</dbReference>
<keyword evidence="2" id="KW-0808">Transferase</keyword>
<dbReference type="PANTHER" id="PTHR45947:SF3">
    <property type="entry name" value="SULFOQUINOVOSYL TRANSFERASE SQD2"/>
    <property type="match status" value="1"/>
</dbReference>
<dbReference type="GO" id="GO:0016757">
    <property type="term" value="F:glycosyltransferase activity"/>
    <property type="evidence" value="ECO:0007669"/>
    <property type="project" value="InterPro"/>
</dbReference>
<dbReference type="RefSeq" id="WP_066969907.1">
    <property type="nucleotide sequence ID" value="NZ_CP023449.1"/>
</dbReference>
<protein>
    <submittedName>
        <fullName evidence="2">Glycosyl transferase family 1</fullName>
    </submittedName>
</protein>
<accession>A0A2A4FNL6</accession>
<evidence type="ECO:0000313" key="2">
    <source>
        <dbReference type="EMBL" id="PCE39747.1"/>
    </source>
</evidence>
<comment type="caution">
    <text evidence="2">The sequence shown here is derived from an EMBL/GenBank/DDBJ whole genome shotgun (WGS) entry which is preliminary data.</text>
</comment>
<sequence length="407" mass="45597">MRKKLAIIVSHPIQHFVPFYRCLASQSDLDSCVFFASKIGLSSYFDKDMKQDVKWQMDLLSDYRKIFLPGADGINGTSFFEVNNPNTWKALREFAPDAVLIYGYSQATMVKALFWCLMHRVPALLIADSELKSDRSALAQTVKRLILPIIFKAFRAFLTVGDCNEDYYSHYGVSRRRLFRSPFTIDETLYRDVRANKAAHRSEIRRRHSIGEEEFVALCVGKVSQRKRTSDLSDALRRIKAAQGDVPLRVLCAGNGEEYERLSNEARDEKLPMSFAGFVNVDELPYYYAAADLLVHPSGRDPHPLALSEAAAVGLPLIVSDKVGAVGPTDIAREGESALVYPCGDIDALSQLMLDLSGDRQRVEAMAAASLRIFDQNDMQTSLSGLRRALDYCWSGALSATDRSERP</sequence>
<dbReference type="EMBL" id="NWUF01000048">
    <property type="protein sequence ID" value="PCE39747.1"/>
    <property type="molecule type" value="Genomic_DNA"/>
</dbReference>
<dbReference type="KEGG" id="rdi:CMV14_18745"/>
<dbReference type="PANTHER" id="PTHR45947">
    <property type="entry name" value="SULFOQUINOVOSYL TRANSFERASE SQD2"/>
    <property type="match status" value="1"/>
</dbReference>
<dbReference type="InterPro" id="IPR001296">
    <property type="entry name" value="Glyco_trans_1"/>
</dbReference>